<evidence type="ECO:0000256" key="2">
    <source>
        <dbReference type="SAM" id="Phobius"/>
    </source>
</evidence>
<feature type="compositionally biased region" description="Basic and acidic residues" evidence="1">
    <location>
        <begin position="125"/>
        <end position="140"/>
    </location>
</feature>
<organism evidence="3 4">
    <name type="scientific">Knoellia flava</name>
    <dbReference type="NCBI Taxonomy" id="913969"/>
    <lineage>
        <taxon>Bacteria</taxon>
        <taxon>Bacillati</taxon>
        <taxon>Actinomycetota</taxon>
        <taxon>Actinomycetes</taxon>
        <taxon>Micrococcales</taxon>
        <taxon>Intrasporangiaceae</taxon>
        <taxon>Knoellia</taxon>
    </lineage>
</organism>
<dbReference type="AlphaFoldDB" id="A0A8H9FVT1"/>
<accession>A0A8H9FVT1</accession>
<sequence length="140" mass="14465">MSHAANRPSSDEELPLRSIGALVSDISSDLSTLVRQEVELAKAEAKQSATQAGKGAGMLGAAAVAAQLALVFLSVAAWWALGEVIGRGWSGLVVALVWAVIAAILAATGRSQLKKSPMGLPRTTETVKDIPEALKGHQTP</sequence>
<feature type="region of interest" description="Disordered" evidence="1">
    <location>
        <begin position="115"/>
        <end position="140"/>
    </location>
</feature>
<dbReference type="EMBL" id="BMEA01000002">
    <property type="protein sequence ID" value="GGB80465.1"/>
    <property type="molecule type" value="Genomic_DNA"/>
</dbReference>
<gene>
    <name evidence="3" type="ORF">GCM10011314_20110</name>
</gene>
<reference evidence="3" key="2">
    <citation type="submission" date="2020-09" db="EMBL/GenBank/DDBJ databases">
        <authorList>
            <person name="Sun Q."/>
            <person name="Zhou Y."/>
        </authorList>
    </citation>
    <scope>NUCLEOTIDE SEQUENCE</scope>
    <source>
        <strain evidence="3">CGMCC 1.10749</strain>
    </source>
</reference>
<evidence type="ECO:0000313" key="3">
    <source>
        <dbReference type="EMBL" id="GGB80465.1"/>
    </source>
</evidence>
<comment type="caution">
    <text evidence="3">The sequence shown here is derived from an EMBL/GenBank/DDBJ whole genome shotgun (WGS) entry which is preliminary data.</text>
</comment>
<feature type="transmembrane region" description="Helical" evidence="2">
    <location>
        <begin position="87"/>
        <end position="108"/>
    </location>
</feature>
<evidence type="ECO:0000256" key="1">
    <source>
        <dbReference type="SAM" id="MobiDB-lite"/>
    </source>
</evidence>
<protein>
    <recommendedName>
        <fullName evidence="5">Superfamily III holin-X</fullName>
    </recommendedName>
</protein>
<proteinExistence type="predicted"/>
<keyword evidence="2" id="KW-1133">Transmembrane helix</keyword>
<reference evidence="3" key="1">
    <citation type="journal article" date="2014" name="Int. J. Syst. Evol. Microbiol.">
        <title>Complete genome sequence of Corynebacterium casei LMG S-19264T (=DSM 44701T), isolated from a smear-ripened cheese.</title>
        <authorList>
            <consortium name="US DOE Joint Genome Institute (JGI-PGF)"/>
            <person name="Walter F."/>
            <person name="Albersmeier A."/>
            <person name="Kalinowski J."/>
            <person name="Ruckert C."/>
        </authorList>
    </citation>
    <scope>NUCLEOTIDE SEQUENCE</scope>
    <source>
        <strain evidence="3">CGMCC 1.10749</strain>
    </source>
</reference>
<dbReference type="RefSeq" id="WP_035945423.1">
    <property type="nucleotide sequence ID" value="NZ_BMEA01000002.1"/>
</dbReference>
<dbReference type="Pfam" id="PF07332">
    <property type="entry name" value="Phage_holin_3_6"/>
    <property type="match status" value="1"/>
</dbReference>
<name>A0A8H9FVT1_9MICO</name>
<keyword evidence="2" id="KW-0812">Transmembrane</keyword>
<evidence type="ECO:0000313" key="4">
    <source>
        <dbReference type="Proteomes" id="UP000628079"/>
    </source>
</evidence>
<dbReference type="InterPro" id="IPR009937">
    <property type="entry name" value="Phage_holin_3_6"/>
</dbReference>
<dbReference type="Proteomes" id="UP000628079">
    <property type="component" value="Unassembled WGS sequence"/>
</dbReference>
<evidence type="ECO:0008006" key="5">
    <source>
        <dbReference type="Google" id="ProtNLM"/>
    </source>
</evidence>
<feature type="transmembrane region" description="Helical" evidence="2">
    <location>
        <begin position="56"/>
        <end position="81"/>
    </location>
</feature>
<keyword evidence="2" id="KW-0472">Membrane</keyword>